<organism evidence="1">
    <name type="scientific">marine sediment metagenome</name>
    <dbReference type="NCBI Taxonomy" id="412755"/>
    <lineage>
        <taxon>unclassified sequences</taxon>
        <taxon>metagenomes</taxon>
        <taxon>ecological metagenomes</taxon>
    </lineage>
</organism>
<dbReference type="InterPro" id="IPR035994">
    <property type="entry name" value="Nucleoside_phosphorylase_sf"/>
</dbReference>
<dbReference type="AlphaFoldDB" id="X1U9G1"/>
<reference evidence="1" key="1">
    <citation type="journal article" date="2014" name="Front. Microbiol.">
        <title>High frequency of phylogenetically diverse reductive dehalogenase-homologous genes in deep subseafloor sedimentary metagenomes.</title>
        <authorList>
            <person name="Kawai M."/>
            <person name="Futagami T."/>
            <person name="Toyoda A."/>
            <person name="Takaki Y."/>
            <person name="Nishi S."/>
            <person name="Hori S."/>
            <person name="Arai W."/>
            <person name="Tsubouchi T."/>
            <person name="Morono Y."/>
            <person name="Uchiyama I."/>
            <person name="Ito T."/>
            <person name="Fujiyama A."/>
            <person name="Inagaki F."/>
            <person name="Takami H."/>
        </authorList>
    </citation>
    <scope>NUCLEOTIDE SEQUENCE</scope>
    <source>
        <strain evidence="1">Expedition CK06-06</strain>
    </source>
</reference>
<sequence>TVSVNLIIQTMEKNTENAKKLIRLAITRMPEKRDCLCACALKGAIITSPKEIPAGVRKKLDIIIGKYI</sequence>
<comment type="caution">
    <text evidence="1">The sequence shown here is derived from an EMBL/GenBank/DDBJ whole genome shotgun (WGS) entry which is preliminary data.</text>
</comment>
<gene>
    <name evidence="1" type="ORF">S12H4_39441</name>
</gene>
<name>X1U9G1_9ZZZZ</name>
<accession>X1U9G1</accession>
<proteinExistence type="predicted"/>
<dbReference type="GO" id="GO:0003824">
    <property type="term" value="F:catalytic activity"/>
    <property type="evidence" value="ECO:0007669"/>
    <property type="project" value="InterPro"/>
</dbReference>
<protein>
    <submittedName>
        <fullName evidence="1">Uncharacterized protein</fullName>
    </submittedName>
</protein>
<dbReference type="Gene3D" id="3.40.50.1580">
    <property type="entry name" value="Nucleoside phosphorylase domain"/>
    <property type="match status" value="1"/>
</dbReference>
<dbReference type="EMBL" id="BARW01023841">
    <property type="protein sequence ID" value="GAJ00257.1"/>
    <property type="molecule type" value="Genomic_DNA"/>
</dbReference>
<evidence type="ECO:0000313" key="1">
    <source>
        <dbReference type="EMBL" id="GAJ00257.1"/>
    </source>
</evidence>
<dbReference type="GO" id="GO:0009116">
    <property type="term" value="P:nucleoside metabolic process"/>
    <property type="evidence" value="ECO:0007669"/>
    <property type="project" value="InterPro"/>
</dbReference>
<feature type="non-terminal residue" evidence="1">
    <location>
        <position position="1"/>
    </location>
</feature>